<sequence length="260" mass="28920">MKLRFGNSFHLIVGDFTFSPWVSLLLLISFMTMTLFPAGAHSQGQSQNQTQEQNQQQSQSQTSLNPTGVIEIQEGGELWIEGSASIVDYTCRAEELSGNGNIENISDPEENVRGHGNVAITVSVPVRTLECGKRAMNKDMYEALKSKKFPNINYRLLKAELETEGTLDEMDYPEQTNGNGDANWMNIKTTGILEIAGVKDTTVVHVKGQLLDRSRFQVKGSKEIDMRTFDIKPPTALMGLIKASNELTVHFNVTVHLKDQ</sequence>
<feature type="compositionally biased region" description="Low complexity" evidence="1">
    <location>
        <begin position="42"/>
        <end position="63"/>
    </location>
</feature>
<comment type="caution">
    <text evidence="2">The sequence shown here is derived from an EMBL/GenBank/DDBJ whole genome shotgun (WGS) entry which is preliminary data.</text>
</comment>
<organism evidence="2 3">
    <name type="scientific">Halalkalibaculum roseum</name>
    <dbReference type="NCBI Taxonomy" id="2709311"/>
    <lineage>
        <taxon>Bacteria</taxon>
        <taxon>Pseudomonadati</taxon>
        <taxon>Balneolota</taxon>
        <taxon>Balneolia</taxon>
        <taxon>Balneolales</taxon>
        <taxon>Balneolaceae</taxon>
        <taxon>Halalkalibaculum</taxon>
    </lineage>
</organism>
<dbReference type="SUPFAM" id="SSF101874">
    <property type="entry name" value="YceI-like"/>
    <property type="match status" value="1"/>
</dbReference>
<dbReference type="InterPro" id="IPR036761">
    <property type="entry name" value="TTHA0802/YceI-like_sf"/>
</dbReference>
<name>A0A6M1SX03_9BACT</name>
<dbReference type="RefSeq" id="WP_165142964.1">
    <property type="nucleotide sequence ID" value="NZ_JAALLT010000004.1"/>
</dbReference>
<evidence type="ECO:0000313" key="2">
    <source>
        <dbReference type="EMBL" id="NGP77502.1"/>
    </source>
</evidence>
<evidence type="ECO:0000313" key="3">
    <source>
        <dbReference type="Proteomes" id="UP000473278"/>
    </source>
</evidence>
<protein>
    <submittedName>
        <fullName evidence="2">YceI family protein</fullName>
    </submittedName>
</protein>
<dbReference type="Gene3D" id="2.40.128.110">
    <property type="entry name" value="Lipid/polyisoprenoid-binding, YceI-like"/>
    <property type="match status" value="1"/>
</dbReference>
<dbReference type="EMBL" id="JAALLT010000004">
    <property type="protein sequence ID" value="NGP77502.1"/>
    <property type="molecule type" value="Genomic_DNA"/>
</dbReference>
<evidence type="ECO:0000256" key="1">
    <source>
        <dbReference type="SAM" id="MobiDB-lite"/>
    </source>
</evidence>
<gene>
    <name evidence="2" type="ORF">G3570_12715</name>
</gene>
<reference evidence="2 3" key="1">
    <citation type="submission" date="2020-02" db="EMBL/GenBank/DDBJ databases">
        <title>Balneolaceae bacterium YR4-1, complete genome.</title>
        <authorList>
            <person name="Li Y."/>
            <person name="Wu S."/>
        </authorList>
    </citation>
    <scope>NUCLEOTIDE SEQUENCE [LARGE SCALE GENOMIC DNA]</scope>
    <source>
        <strain evidence="2 3">YR4-1</strain>
    </source>
</reference>
<keyword evidence="3" id="KW-1185">Reference proteome</keyword>
<dbReference type="Proteomes" id="UP000473278">
    <property type="component" value="Unassembled WGS sequence"/>
</dbReference>
<feature type="region of interest" description="Disordered" evidence="1">
    <location>
        <begin position="40"/>
        <end position="65"/>
    </location>
</feature>
<accession>A0A6M1SX03</accession>
<proteinExistence type="predicted"/>
<dbReference type="AlphaFoldDB" id="A0A6M1SX03"/>